<keyword evidence="2" id="KW-0479">Metal-binding</keyword>
<dbReference type="Gene3D" id="3.30.40.10">
    <property type="entry name" value="Zinc/RING finger domain, C3HC4 (zinc finger)"/>
    <property type="match status" value="1"/>
</dbReference>
<evidence type="ECO:0000313" key="9">
    <source>
        <dbReference type="EMBL" id="KAF2243056.1"/>
    </source>
</evidence>
<dbReference type="AlphaFoldDB" id="A0A6A6HYG2"/>
<comment type="pathway">
    <text evidence="1">Protein modification; protein ubiquitination.</text>
</comment>
<sequence length="510" mass="57314">MAPAKKAAPASRNYAWFWNHFLTFLNVLDTANTDVEDMAHAAACIAVLGGTMSAQILQEPQPISNWLRAFEPRALVWLYRQDVGLDVIEQLKDKADRDFFKEFVGFLRPYVDKHVRKEVRESKDQANAVEYPKWALDTARSSWKKSAAHLCKIAQQHRQANSGQDIRRFKELFDEYVDEFDEVKNFPPFVVANDYNVKENGEFKNYVSRYPGDPDPDNFPVGPESDSDETMESEGEEDPEAVEELERYEDSLAIEEPEGDDESVLVSDHEDEEAHEEDSPVARRLSRSTSSYSPPLFAPARGANWVMPPGREYPPFTDADIEMDDAEDRIAADTSGVDADDDGPDEPDLPTPRQLANGIDDLSLQEMGGPAAQYNIDASMDLDAPPRVQHEPNDALVEYQSAGEPIAQDQFCHVHRALPFECLICKGDFTLREAQPDSGLIAWTICGHAFHTRCLNNWVNEAAMDTSNQCPLCRRVLCVARERVHPGGLEEDTSSDDSSSIVFIGLDRPR</sequence>
<accession>A0A6A6HYG2</accession>
<evidence type="ECO:0000256" key="3">
    <source>
        <dbReference type="ARBA" id="ARBA00022771"/>
    </source>
</evidence>
<dbReference type="SMART" id="SM00184">
    <property type="entry name" value="RING"/>
    <property type="match status" value="1"/>
</dbReference>
<keyword evidence="10" id="KW-1185">Reference proteome</keyword>
<reference evidence="9" key="1">
    <citation type="journal article" date="2020" name="Stud. Mycol.">
        <title>101 Dothideomycetes genomes: a test case for predicting lifestyles and emergence of pathogens.</title>
        <authorList>
            <person name="Haridas S."/>
            <person name="Albert R."/>
            <person name="Binder M."/>
            <person name="Bloem J."/>
            <person name="Labutti K."/>
            <person name="Salamov A."/>
            <person name="Andreopoulos B."/>
            <person name="Baker S."/>
            <person name="Barry K."/>
            <person name="Bills G."/>
            <person name="Bluhm B."/>
            <person name="Cannon C."/>
            <person name="Castanera R."/>
            <person name="Culley D."/>
            <person name="Daum C."/>
            <person name="Ezra D."/>
            <person name="Gonzalez J."/>
            <person name="Henrissat B."/>
            <person name="Kuo A."/>
            <person name="Liang C."/>
            <person name="Lipzen A."/>
            <person name="Lutzoni F."/>
            <person name="Magnuson J."/>
            <person name="Mondo S."/>
            <person name="Nolan M."/>
            <person name="Ohm R."/>
            <person name="Pangilinan J."/>
            <person name="Park H.-J."/>
            <person name="Ramirez L."/>
            <person name="Alfaro M."/>
            <person name="Sun H."/>
            <person name="Tritt A."/>
            <person name="Yoshinaga Y."/>
            <person name="Zwiers L.-H."/>
            <person name="Turgeon B."/>
            <person name="Goodwin S."/>
            <person name="Spatafora J."/>
            <person name="Crous P."/>
            <person name="Grigoriev I."/>
        </authorList>
    </citation>
    <scope>NUCLEOTIDE SEQUENCE</scope>
    <source>
        <strain evidence="9">CBS 122368</strain>
    </source>
</reference>
<feature type="compositionally biased region" description="Acidic residues" evidence="7">
    <location>
        <begin position="251"/>
        <end position="276"/>
    </location>
</feature>
<keyword evidence="5" id="KW-0862">Zinc</keyword>
<dbReference type="GO" id="GO:0051603">
    <property type="term" value="P:proteolysis involved in protein catabolic process"/>
    <property type="evidence" value="ECO:0007669"/>
    <property type="project" value="UniProtKB-ARBA"/>
</dbReference>
<feature type="domain" description="RING-type" evidence="8">
    <location>
        <begin position="422"/>
        <end position="474"/>
    </location>
</feature>
<evidence type="ECO:0000313" key="10">
    <source>
        <dbReference type="Proteomes" id="UP000800094"/>
    </source>
</evidence>
<dbReference type="InterPro" id="IPR024766">
    <property type="entry name" value="Znf_RING_H2"/>
</dbReference>
<evidence type="ECO:0000256" key="7">
    <source>
        <dbReference type="SAM" id="MobiDB-lite"/>
    </source>
</evidence>
<dbReference type="InterPro" id="IPR013083">
    <property type="entry name" value="Znf_RING/FYVE/PHD"/>
</dbReference>
<evidence type="ECO:0000256" key="2">
    <source>
        <dbReference type="ARBA" id="ARBA00022723"/>
    </source>
</evidence>
<feature type="compositionally biased region" description="Acidic residues" evidence="7">
    <location>
        <begin position="225"/>
        <end position="243"/>
    </location>
</feature>
<dbReference type="GO" id="GO:0016567">
    <property type="term" value="P:protein ubiquitination"/>
    <property type="evidence" value="ECO:0007669"/>
    <property type="project" value="UniProtKB-UniPathway"/>
</dbReference>
<keyword evidence="4" id="KW-0833">Ubl conjugation pathway</keyword>
<dbReference type="SUPFAM" id="SSF57850">
    <property type="entry name" value="RING/U-box"/>
    <property type="match status" value="1"/>
</dbReference>
<dbReference type="PROSITE" id="PS50089">
    <property type="entry name" value="ZF_RING_2"/>
    <property type="match status" value="1"/>
</dbReference>
<dbReference type="GeneID" id="54580543"/>
<keyword evidence="3 6" id="KW-0863">Zinc-finger</keyword>
<dbReference type="CDD" id="cd16448">
    <property type="entry name" value="RING-H2"/>
    <property type="match status" value="1"/>
</dbReference>
<evidence type="ECO:0000256" key="5">
    <source>
        <dbReference type="ARBA" id="ARBA00022833"/>
    </source>
</evidence>
<dbReference type="InterPro" id="IPR001841">
    <property type="entry name" value="Znf_RING"/>
</dbReference>
<evidence type="ECO:0000256" key="4">
    <source>
        <dbReference type="ARBA" id="ARBA00022786"/>
    </source>
</evidence>
<dbReference type="EMBL" id="ML987206">
    <property type="protein sequence ID" value="KAF2243056.1"/>
    <property type="molecule type" value="Genomic_DNA"/>
</dbReference>
<protein>
    <recommendedName>
        <fullName evidence="8">RING-type domain-containing protein</fullName>
    </recommendedName>
</protein>
<dbReference type="UniPathway" id="UPA00143"/>
<dbReference type="Pfam" id="PF12678">
    <property type="entry name" value="zf-rbx1"/>
    <property type="match status" value="1"/>
</dbReference>
<dbReference type="Proteomes" id="UP000800094">
    <property type="component" value="Unassembled WGS sequence"/>
</dbReference>
<gene>
    <name evidence="9" type="ORF">BU26DRAFT_510259</name>
</gene>
<proteinExistence type="predicted"/>
<evidence type="ECO:0000256" key="1">
    <source>
        <dbReference type="ARBA" id="ARBA00004906"/>
    </source>
</evidence>
<dbReference type="OrthoDB" id="3791828at2759"/>
<evidence type="ECO:0000259" key="8">
    <source>
        <dbReference type="PROSITE" id="PS50089"/>
    </source>
</evidence>
<dbReference type="GO" id="GO:0008270">
    <property type="term" value="F:zinc ion binding"/>
    <property type="evidence" value="ECO:0007669"/>
    <property type="project" value="UniProtKB-KW"/>
</dbReference>
<evidence type="ECO:0000256" key="6">
    <source>
        <dbReference type="PROSITE-ProRule" id="PRU00175"/>
    </source>
</evidence>
<organism evidence="9 10">
    <name type="scientific">Trematosphaeria pertusa</name>
    <dbReference type="NCBI Taxonomy" id="390896"/>
    <lineage>
        <taxon>Eukaryota</taxon>
        <taxon>Fungi</taxon>
        <taxon>Dikarya</taxon>
        <taxon>Ascomycota</taxon>
        <taxon>Pezizomycotina</taxon>
        <taxon>Dothideomycetes</taxon>
        <taxon>Pleosporomycetidae</taxon>
        <taxon>Pleosporales</taxon>
        <taxon>Massarineae</taxon>
        <taxon>Trematosphaeriaceae</taxon>
        <taxon>Trematosphaeria</taxon>
    </lineage>
</organism>
<name>A0A6A6HYG2_9PLEO</name>
<dbReference type="RefSeq" id="XP_033678060.1">
    <property type="nucleotide sequence ID" value="XM_033827213.1"/>
</dbReference>
<feature type="region of interest" description="Disordered" evidence="7">
    <location>
        <begin position="206"/>
        <end position="295"/>
    </location>
</feature>